<evidence type="ECO:0000313" key="2">
    <source>
        <dbReference type="EMBL" id="KAL0101944.1"/>
    </source>
</evidence>
<gene>
    <name evidence="2" type="ORF">PUN28_018476</name>
</gene>
<feature type="region of interest" description="Disordered" evidence="1">
    <location>
        <begin position="1"/>
        <end position="33"/>
    </location>
</feature>
<dbReference type="Proteomes" id="UP001430953">
    <property type="component" value="Unassembled WGS sequence"/>
</dbReference>
<feature type="compositionally biased region" description="Polar residues" evidence="1">
    <location>
        <begin position="12"/>
        <end position="33"/>
    </location>
</feature>
<sequence>MAFTRDGDENSHPTTLTTKNNFNVSGSTRQVEPQNSCMTNADVIFNASSFRGFALRFDKSPNVDARRRGLRIELVKSHLPVLRAAYGSTIFTPAYSEFIDEQINFEGRETERSPRFSTKRIEEKRRVLFASRAESQV</sequence>
<protein>
    <submittedName>
        <fullName evidence="2">Uncharacterized protein</fullName>
    </submittedName>
</protein>
<comment type="caution">
    <text evidence="2">The sequence shown here is derived from an EMBL/GenBank/DDBJ whole genome shotgun (WGS) entry which is preliminary data.</text>
</comment>
<keyword evidence="3" id="KW-1185">Reference proteome</keyword>
<reference evidence="2 3" key="1">
    <citation type="submission" date="2023-03" db="EMBL/GenBank/DDBJ databases">
        <title>High recombination rates correlate with genetic variation in Cardiocondyla obscurior ants.</title>
        <authorList>
            <person name="Errbii M."/>
        </authorList>
    </citation>
    <scope>NUCLEOTIDE SEQUENCE [LARGE SCALE GENOMIC DNA]</scope>
    <source>
        <strain evidence="2">Alpha-2009</strain>
        <tissue evidence="2">Whole body</tissue>
    </source>
</reference>
<accession>A0AAW2EHU9</accession>
<feature type="compositionally biased region" description="Basic and acidic residues" evidence="1">
    <location>
        <begin position="1"/>
        <end position="11"/>
    </location>
</feature>
<dbReference type="EMBL" id="JADYXP020000023">
    <property type="protein sequence ID" value="KAL0101944.1"/>
    <property type="molecule type" value="Genomic_DNA"/>
</dbReference>
<organism evidence="2 3">
    <name type="scientific">Cardiocondyla obscurior</name>
    <dbReference type="NCBI Taxonomy" id="286306"/>
    <lineage>
        <taxon>Eukaryota</taxon>
        <taxon>Metazoa</taxon>
        <taxon>Ecdysozoa</taxon>
        <taxon>Arthropoda</taxon>
        <taxon>Hexapoda</taxon>
        <taxon>Insecta</taxon>
        <taxon>Pterygota</taxon>
        <taxon>Neoptera</taxon>
        <taxon>Endopterygota</taxon>
        <taxon>Hymenoptera</taxon>
        <taxon>Apocrita</taxon>
        <taxon>Aculeata</taxon>
        <taxon>Formicoidea</taxon>
        <taxon>Formicidae</taxon>
        <taxon>Myrmicinae</taxon>
        <taxon>Cardiocondyla</taxon>
    </lineage>
</organism>
<dbReference type="AlphaFoldDB" id="A0AAW2EHU9"/>
<name>A0AAW2EHU9_9HYME</name>
<evidence type="ECO:0000256" key="1">
    <source>
        <dbReference type="SAM" id="MobiDB-lite"/>
    </source>
</evidence>
<evidence type="ECO:0000313" key="3">
    <source>
        <dbReference type="Proteomes" id="UP001430953"/>
    </source>
</evidence>
<proteinExistence type="predicted"/>